<accession>A0A835VEN8</accession>
<dbReference type="Gene3D" id="6.20.250.60">
    <property type="match status" value="1"/>
</dbReference>
<comment type="caution">
    <text evidence="4">The sequence shown here is derived from an EMBL/GenBank/DDBJ whole genome shotgun (WGS) entry which is preliminary data.</text>
</comment>
<dbReference type="InterPro" id="IPR006828">
    <property type="entry name" value="ASC_dom"/>
</dbReference>
<evidence type="ECO:0000256" key="2">
    <source>
        <dbReference type="SAM" id="MobiDB-lite"/>
    </source>
</evidence>
<dbReference type="PANTHER" id="PTHR46316:SF5">
    <property type="entry name" value="SNF1-RELATED PROTEIN KINASE REGULATORY SUBUNIT BETA-3"/>
    <property type="match status" value="1"/>
</dbReference>
<dbReference type="EMBL" id="JADCNM010000002">
    <property type="protein sequence ID" value="KAG0494438.1"/>
    <property type="molecule type" value="Genomic_DNA"/>
</dbReference>
<evidence type="ECO:0000256" key="1">
    <source>
        <dbReference type="ARBA" id="ARBA00010926"/>
    </source>
</evidence>
<dbReference type="SUPFAM" id="SSF160219">
    <property type="entry name" value="AMPKBI-like"/>
    <property type="match status" value="1"/>
</dbReference>
<gene>
    <name evidence="4" type="ORF">HPP92_005432</name>
</gene>
<dbReference type="InterPro" id="IPR037256">
    <property type="entry name" value="ASC_dom_sf"/>
</dbReference>
<sequence>MGNKALNNPKQIEILIIKHAIWRHMKRYYGDEARRPGSKTRHACCEELEAVDKRRQGLQVSQVQAFASIGQGFVPGMGFFWPRDLFMEVGTCVMGFEVPRSPDSSYINPIPGNEDEARDPPRAAPPHLQHTLLSYPASQEGSRSLPLPQNVILNHLYIENRESKISGGFGYYAPFSCKVCYRCTL</sequence>
<dbReference type="AlphaFoldDB" id="A0A835VEN8"/>
<organism evidence="4 5">
    <name type="scientific">Vanilla planifolia</name>
    <name type="common">Vanilla</name>
    <dbReference type="NCBI Taxonomy" id="51239"/>
    <lineage>
        <taxon>Eukaryota</taxon>
        <taxon>Viridiplantae</taxon>
        <taxon>Streptophyta</taxon>
        <taxon>Embryophyta</taxon>
        <taxon>Tracheophyta</taxon>
        <taxon>Spermatophyta</taxon>
        <taxon>Magnoliopsida</taxon>
        <taxon>Liliopsida</taxon>
        <taxon>Asparagales</taxon>
        <taxon>Orchidaceae</taxon>
        <taxon>Vanilloideae</taxon>
        <taxon>Vanilleae</taxon>
        <taxon>Vanilla</taxon>
    </lineage>
</organism>
<evidence type="ECO:0000313" key="5">
    <source>
        <dbReference type="Proteomes" id="UP000639772"/>
    </source>
</evidence>
<dbReference type="PANTHER" id="PTHR46316">
    <property type="entry name" value="SNF1-RELATED PROTEIN KINASE REGULATORY SUBUNIT BETA-1"/>
    <property type="match status" value="1"/>
</dbReference>
<reference evidence="4 5" key="1">
    <citation type="journal article" date="2020" name="Nat. Food">
        <title>A phased Vanilla planifolia genome enables genetic improvement of flavour and production.</title>
        <authorList>
            <person name="Hasing T."/>
            <person name="Tang H."/>
            <person name="Brym M."/>
            <person name="Khazi F."/>
            <person name="Huang T."/>
            <person name="Chambers A.H."/>
        </authorList>
    </citation>
    <scope>NUCLEOTIDE SEQUENCE [LARGE SCALE GENOMIC DNA]</scope>
    <source>
        <tissue evidence="4">Leaf</tissue>
    </source>
</reference>
<dbReference type="OrthoDB" id="531008at2759"/>
<dbReference type="GO" id="GO:0005737">
    <property type="term" value="C:cytoplasm"/>
    <property type="evidence" value="ECO:0007669"/>
    <property type="project" value="UniProtKB-ARBA"/>
</dbReference>
<evidence type="ECO:0000313" key="4">
    <source>
        <dbReference type="EMBL" id="KAG0494438.1"/>
    </source>
</evidence>
<dbReference type="Proteomes" id="UP000639772">
    <property type="component" value="Unassembled WGS sequence"/>
</dbReference>
<name>A0A835VEN8_VANPL</name>
<protein>
    <recommendedName>
        <fullName evidence="3">Association with the SNF1 complex (ASC) domain-containing protein</fullName>
    </recommendedName>
</protein>
<dbReference type="InterPro" id="IPR043554">
    <property type="entry name" value="KINB"/>
</dbReference>
<dbReference type="SMART" id="SM01010">
    <property type="entry name" value="AMPKBI"/>
    <property type="match status" value="1"/>
</dbReference>
<evidence type="ECO:0000259" key="3">
    <source>
        <dbReference type="SMART" id="SM01010"/>
    </source>
</evidence>
<feature type="domain" description="Association with the SNF1 complex (ASC)" evidence="3">
    <location>
        <begin position="99"/>
        <end position="175"/>
    </location>
</feature>
<dbReference type="Pfam" id="PF04739">
    <property type="entry name" value="AMPKBI"/>
    <property type="match status" value="1"/>
</dbReference>
<proteinExistence type="inferred from homology"/>
<comment type="similarity">
    <text evidence="1">Belongs to the 5'-AMP-activated protein kinase beta subunit family.</text>
</comment>
<feature type="region of interest" description="Disordered" evidence="2">
    <location>
        <begin position="105"/>
        <end position="127"/>
    </location>
</feature>